<reference evidence="2" key="1">
    <citation type="submission" date="2016-10" db="EMBL/GenBank/DDBJ databases">
        <authorList>
            <person name="Varghese N."/>
            <person name="Submissions S."/>
        </authorList>
    </citation>
    <scope>NUCLEOTIDE SEQUENCE [LARGE SCALE GENOMIC DNA]</scope>
    <source>
        <strain evidence="2">DSM 44498</strain>
    </source>
</reference>
<dbReference type="GO" id="GO:0016787">
    <property type="term" value="F:hydrolase activity"/>
    <property type="evidence" value="ECO:0007669"/>
    <property type="project" value="UniProtKB-KW"/>
</dbReference>
<dbReference type="InterPro" id="IPR038735">
    <property type="entry name" value="MSMEG_1276-like_NTP-PPase_dom"/>
</dbReference>
<dbReference type="OrthoDB" id="9813491at2"/>
<sequence length="95" mass="10326">MGRLPRRGAGPRAPEYLAALHTKVVEEARELQDASPDERVDELADLLEVTTALIAALGITEAEVKQAADRKRATRGGIERRIWLEHVELGGASDA</sequence>
<dbReference type="AlphaFoldDB" id="A0A1H4RKU0"/>
<organism evidence="1 2">
    <name type="scientific">Rhodococcus koreensis</name>
    <dbReference type="NCBI Taxonomy" id="99653"/>
    <lineage>
        <taxon>Bacteria</taxon>
        <taxon>Bacillati</taxon>
        <taxon>Actinomycetota</taxon>
        <taxon>Actinomycetes</taxon>
        <taxon>Mycobacteriales</taxon>
        <taxon>Nocardiaceae</taxon>
        <taxon>Rhodococcus</taxon>
    </lineage>
</organism>
<gene>
    <name evidence="1" type="ORF">SAMN04490239_3681</name>
</gene>
<protein>
    <submittedName>
        <fullName evidence="1">Phosphoribosyl-ATP pyrophosphohydrolase</fullName>
    </submittedName>
</protein>
<proteinExistence type="predicted"/>
<dbReference type="SUPFAM" id="SSF101386">
    <property type="entry name" value="all-alpha NTP pyrophosphatases"/>
    <property type="match status" value="1"/>
</dbReference>
<accession>A0A1H4RKU0</accession>
<keyword evidence="1" id="KW-0378">Hydrolase</keyword>
<dbReference type="RefSeq" id="WP_072946840.1">
    <property type="nucleotide sequence ID" value="NZ_FNSV01000005.1"/>
</dbReference>
<dbReference type="Pfam" id="PF01503">
    <property type="entry name" value="PRA-PH"/>
    <property type="match status" value="1"/>
</dbReference>
<dbReference type="EMBL" id="FNSV01000005">
    <property type="protein sequence ID" value="SEC32510.1"/>
    <property type="molecule type" value="Genomic_DNA"/>
</dbReference>
<name>A0A1H4RKU0_9NOCA</name>
<dbReference type="InterPro" id="IPR021130">
    <property type="entry name" value="PRib-ATP_PPHydrolase-like"/>
</dbReference>
<dbReference type="CDD" id="cd11532">
    <property type="entry name" value="NTP-PPase_COG4997"/>
    <property type="match status" value="1"/>
</dbReference>
<evidence type="ECO:0000313" key="2">
    <source>
        <dbReference type="Proteomes" id="UP000183561"/>
    </source>
</evidence>
<evidence type="ECO:0000313" key="1">
    <source>
        <dbReference type="EMBL" id="SEC32510.1"/>
    </source>
</evidence>
<keyword evidence="2" id="KW-1185">Reference proteome</keyword>
<dbReference type="Proteomes" id="UP000183561">
    <property type="component" value="Unassembled WGS sequence"/>
</dbReference>